<keyword evidence="3" id="KW-1185">Reference proteome</keyword>
<reference evidence="2" key="1">
    <citation type="submission" date="2021-01" db="EMBL/GenBank/DDBJ databases">
        <title>Modified the classification status of verrucomicrobia.</title>
        <authorList>
            <person name="Feng X."/>
        </authorList>
    </citation>
    <scope>NUCLEOTIDE SEQUENCE</scope>
    <source>
        <strain evidence="2">KCTC 12986</strain>
    </source>
</reference>
<dbReference type="SUPFAM" id="SSF55909">
    <property type="entry name" value="Pentein"/>
    <property type="match status" value="1"/>
</dbReference>
<evidence type="ECO:0000256" key="1">
    <source>
        <dbReference type="ARBA" id="ARBA00022801"/>
    </source>
</evidence>
<dbReference type="Proteomes" id="UP000604083">
    <property type="component" value="Unassembled WGS sequence"/>
</dbReference>
<name>A0A934RNX6_9BACT</name>
<organism evidence="2 3">
    <name type="scientific">Roseibacillus ishigakijimensis</name>
    <dbReference type="NCBI Taxonomy" id="454146"/>
    <lineage>
        <taxon>Bacteria</taxon>
        <taxon>Pseudomonadati</taxon>
        <taxon>Verrucomicrobiota</taxon>
        <taxon>Verrucomicrobiia</taxon>
        <taxon>Verrucomicrobiales</taxon>
        <taxon>Verrucomicrobiaceae</taxon>
        <taxon>Roseibacillus</taxon>
    </lineage>
</organism>
<evidence type="ECO:0000313" key="2">
    <source>
        <dbReference type="EMBL" id="MBK1835267.1"/>
    </source>
</evidence>
<accession>A0A934RNX6</accession>
<dbReference type="GO" id="GO:0047632">
    <property type="term" value="F:agmatine deiminase activity"/>
    <property type="evidence" value="ECO:0007669"/>
    <property type="project" value="TreeGrafter"/>
</dbReference>
<gene>
    <name evidence="2" type="ORF">JIN78_14455</name>
</gene>
<comment type="caution">
    <text evidence="2">The sequence shown here is derived from an EMBL/GenBank/DDBJ whole genome shotgun (WGS) entry which is preliminary data.</text>
</comment>
<protein>
    <submittedName>
        <fullName evidence="2">Agmatine deiminase family protein</fullName>
    </submittedName>
</protein>
<dbReference type="GO" id="GO:0004668">
    <property type="term" value="F:protein-arginine deiminase activity"/>
    <property type="evidence" value="ECO:0007669"/>
    <property type="project" value="InterPro"/>
</dbReference>
<proteinExistence type="predicted"/>
<dbReference type="PANTHER" id="PTHR31377">
    <property type="entry name" value="AGMATINE DEIMINASE-RELATED"/>
    <property type="match status" value="1"/>
</dbReference>
<dbReference type="Pfam" id="PF04371">
    <property type="entry name" value="PAD_porph"/>
    <property type="match status" value="1"/>
</dbReference>
<dbReference type="PANTHER" id="PTHR31377:SF0">
    <property type="entry name" value="AGMATINE DEIMINASE-RELATED"/>
    <property type="match status" value="1"/>
</dbReference>
<dbReference type="RefSeq" id="WP_200392703.1">
    <property type="nucleotide sequence ID" value="NZ_JAENIO010000046.1"/>
</dbReference>
<dbReference type="Gene3D" id="3.75.10.10">
    <property type="entry name" value="L-arginine/glycine Amidinotransferase, Chain A"/>
    <property type="match status" value="1"/>
</dbReference>
<dbReference type="AlphaFoldDB" id="A0A934RNX6"/>
<dbReference type="GO" id="GO:0009446">
    <property type="term" value="P:putrescine biosynthetic process"/>
    <property type="evidence" value="ECO:0007669"/>
    <property type="project" value="InterPro"/>
</dbReference>
<dbReference type="InterPro" id="IPR007466">
    <property type="entry name" value="Peptidyl-Arg-deiminase_porph"/>
</dbReference>
<dbReference type="EMBL" id="JAENIO010000046">
    <property type="protein sequence ID" value="MBK1835267.1"/>
    <property type="molecule type" value="Genomic_DNA"/>
</dbReference>
<evidence type="ECO:0000313" key="3">
    <source>
        <dbReference type="Proteomes" id="UP000604083"/>
    </source>
</evidence>
<keyword evidence="1" id="KW-0378">Hydrolase</keyword>
<sequence length="330" mass="36208">MMQRNEDRFVMPAEWSPVEAIWLSWPVAPQLWGGIARAEVEAEFARLVAVIARFAQVRLCVQLDQRERVVELVPQAEVFAIATDDVWCRDHGPTFLRHPRTGAVAMVDWRYNAWGGKFPFEKDNRVPAAIAALQQIPRSVSSLVCEGGALESNGAGRILTTESVLLNGNRNPDWDREAVATELKAQLGAVEILWLRAGLEHDDTDGHIDMVARFVSEDAVLAVEPASETLRDNWKRLEAAGLQVRALPYVGEIAEGIEGSYANFLIVNEGVVVPQYGLAGDAEALAVVAEAFPGKEVVGFDCRLLGREGGAVHCLTQGQWRRGDVPSSCD</sequence>